<dbReference type="GO" id="GO:0010181">
    <property type="term" value="F:FMN binding"/>
    <property type="evidence" value="ECO:0007669"/>
    <property type="project" value="TreeGrafter"/>
</dbReference>
<dbReference type="Pfam" id="PF03358">
    <property type="entry name" value="FMN_red"/>
    <property type="match status" value="1"/>
</dbReference>
<gene>
    <name evidence="2" type="ORF">I2H38_10660</name>
</gene>
<accession>A0A931BM86</accession>
<name>A0A931BM86_9HYPH</name>
<dbReference type="PANTHER" id="PTHR30543">
    <property type="entry name" value="CHROMATE REDUCTASE"/>
    <property type="match status" value="1"/>
</dbReference>
<dbReference type="AlphaFoldDB" id="A0A931BM86"/>
<dbReference type="InterPro" id="IPR050712">
    <property type="entry name" value="NAD(P)H-dep_reductase"/>
</dbReference>
<dbReference type="SUPFAM" id="SSF52218">
    <property type="entry name" value="Flavoproteins"/>
    <property type="match status" value="1"/>
</dbReference>
<dbReference type="Proteomes" id="UP000599312">
    <property type="component" value="Unassembled WGS sequence"/>
</dbReference>
<organism evidence="2 3">
    <name type="scientific">Microvirga alba</name>
    <dbReference type="NCBI Taxonomy" id="2791025"/>
    <lineage>
        <taxon>Bacteria</taxon>
        <taxon>Pseudomonadati</taxon>
        <taxon>Pseudomonadota</taxon>
        <taxon>Alphaproteobacteria</taxon>
        <taxon>Hyphomicrobiales</taxon>
        <taxon>Methylobacteriaceae</taxon>
        <taxon>Microvirga</taxon>
    </lineage>
</organism>
<dbReference type="EMBL" id="JADQDO010000004">
    <property type="protein sequence ID" value="MBF9233836.1"/>
    <property type="molecule type" value="Genomic_DNA"/>
</dbReference>
<feature type="domain" description="NADPH-dependent FMN reductase-like" evidence="1">
    <location>
        <begin position="15"/>
        <end position="160"/>
    </location>
</feature>
<keyword evidence="3" id="KW-1185">Reference proteome</keyword>
<protein>
    <submittedName>
        <fullName evidence="2">NAD(P)H-dependent oxidoreductase</fullName>
    </submittedName>
</protein>
<dbReference type="PANTHER" id="PTHR30543:SF21">
    <property type="entry name" value="NAD(P)H-DEPENDENT FMN REDUCTASE LOT6"/>
    <property type="match status" value="1"/>
</dbReference>
<sequence>MASVQAKGSPVARPRLHVLVCSTRPGRKGPAIAKWFHGVSTKHGKFQSVLVDLAEFGLPVYDEPEHPRLRSYHHTHTRAWSESVDAADALVFVTPEYNHGPPPSLLNALNYLYHEWGNKPASFVSYGGVSAGLRAVQSCKPILNALKMVPIVENVTIPMFQQHLDEEGKFMPTDLHAGSAKRVLDELYRWTEAMVSLRVAT</sequence>
<dbReference type="GO" id="GO:0005829">
    <property type="term" value="C:cytosol"/>
    <property type="evidence" value="ECO:0007669"/>
    <property type="project" value="TreeGrafter"/>
</dbReference>
<dbReference type="Gene3D" id="3.40.50.360">
    <property type="match status" value="1"/>
</dbReference>
<evidence type="ECO:0000259" key="1">
    <source>
        <dbReference type="Pfam" id="PF03358"/>
    </source>
</evidence>
<evidence type="ECO:0000313" key="3">
    <source>
        <dbReference type="Proteomes" id="UP000599312"/>
    </source>
</evidence>
<evidence type="ECO:0000313" key="2">
    <source>
        <dbReference type="EMBL" id="MBF9233836.1"/>
    </source>
</evidence>
<dbReference type="RefSeq" id="WP_196271828.1">
    <property type="nucleotide sequence ID" value="NZ_JADQDO010000004.1"/>
</dbReference>
<dbReference type="InterPro" id="IPR029039">
    <property type="entry name" value="Flavoprotein-like_sf"/>
</dbReference>
<dbReference type="GO" id="GO:0016491">
    <property type="term" value="F:oxidoreductase activity"/>
    <property type="evidence" value="ECO:0007669"/>
    <property type="project" value="InterPro"/>
</dbReference>
<proteinExistence type="predicted"/>
<reference evidence="2" key="1">
    <citation type="submission" date="2020-11" db="EMBL/GenBank/DDBJ databases">
        <authorList>
            <person name="Kim M.K."/>
        </authorList>
    </citation>
    <scope>NUCLEOTIDE SEQUENCE</scope>
    <source>
        <strain evidence="2">BT350</strain>
    </source>
</reference>
<comment type="caution">
    <text evidence="2">The sequence shown here is derived from an EMBL/GenBank/DDBJ whole genome shotgun (WGS) entry which is preliminary data.</text>
</comment>
<dbReference type="InterPro" id="IPR005025">
    <property type="entry name" value="FMN_Rdtase-like_dom"/>
</dbReference>